<name>A0ABS2PGK2_9BACL</name>
<dbReference type="InterPro" id="IPR029058">
    <property type="entry name" value="AB_hydrolase_fold"/>
</dbReference>
<dbReference type="EC" id="3.1.1.-" evidence="5"/>
<dbReference type="Gene3D" id="3.40.50.1820">
    <property type="entry name" value="alpha/beta hydrolase"/>
    <property type="match status" value="1"/>
</dbReference>
<dbReference type="InterPro" id="IPR013094">
    <property type="entry name" value="AB_hydrolase_3"/>
</dbReference>
<dbReference type="InterPro" id="IPR033140">
    <property type="entry name" value="Lipase_GDXG_put_SER_AS"/>
</dbReference>
<dbReference type="InterPro" id="IPR050300">
    <property type="entry name" value="GDXG_lipolytic_enzyme"/>
</dbReference>
<gene>
    <name evidence="5" type="ORF">JOD17_003250</name>
</gene>
<evidence type="ECO:0000256" key="3">
    <source>
        <dbReference type="PROSITE-ProRule" id="PRU10038"/>
    </source>
</evidence>
<feature type="domain" description="Alpha/beta hydrolase fold-3" evidence="4">
    <location>
        <begin position="78"/>
        <end position="279"/>
    </location>
</feature>
<dbReference type="GO" id="GO:0016787">
    <property type="term" value="F:hydrolase activity"/>
    <property type="evidence" value="ECO:0007669"/>
    <property type="project" value="UniProtKB-KW"/>
</dbReference>
<dbReference type="PROSITE" id="PS01174">
    <property type="entry name" value="LIPASE_GDXG_SER"/>
    <property type="match status" value="1"/>
</dbReference>
<accession>A0ABS2PGK2</accession>
<comment type="caution">
    <text evidence="5">The sequence shown here is derived from an EMBL/GenBank/DDBJ whole genome shotgun (WGS) entry which is preliminary data.</text>
</comment>
<keyword evidence="2 5" id="KW-0378">Hydrolase</keyword>
<reference evidence="5 6" key="1">
    <citation type="submission" date="2021-01" db="EMBL/GenBank/DDBJ databases">
        <title>Genomic Encyclopedia of Type Strains, Phase IV (KMG-IV): sequencing the most valuable type-strain genomes for metagenomic binning, comparative biology and taxonomic classification.</title>
        <authorList>
            <person name="Goeker M."/>
        </authorList>
    </citation>
    <scope>NUCLEOTIDE SEQUENCE [LARGE SCALE GENOMIC DNA]</scope>
    <source>
        <strain evidence="5 6">DSM 25540</strain>
    </source>
</reference>
<keyword evidence="6" id="KW-1185">Reference proteome</keyword>
<organism evidence="5 6">
    <name type="scientific">Geomicrobium sediminis</name>
    <dbReference type="NCBI Taxonomy" id="1347788"/>
    <lineage>
        <taxon>Bacteria</taxon>
        <taxon>Bacillati</taxon>
        <taxon>Bacillota</taxon>
        <taxon>Bacilli</taxon>
        <taxon>Bacillales</taxon>
        <taxon>Geomicrobium</taxon>
    </lineage>
</organism>
<evidence type="ECO:0000313" key="6">
    <source>
        <dbReference type="Proteomes" id="UP000741863"/>
    </source>
</evidence>
<evidence type="ECO:0000259" key="4">
    <source>
        <dbReference type="Pfam" id="PF07859"/>
    </source>
</evidence>
<dbReference type="Pfam" id="PF07859">
    <property type="entry name" value="Abhydrolase_3"/>
    <property type="match status" value="1"/>
</dbReference>
<sequence>MSLHPAIRDIIERSQHEQLPSSLEEIEQLRSEYVKARHASSMPEAIVASSEDLSAIDGERSVPIRLYTPKGTAPFPVIVYYHGGGFVVGDLETIDGFCRYLCYKSEAIVVSVDYRLAPEHPFPAAFEDAYVAAKWAATNAQQYGGEPKRLTLSGDSAGGNLAVSVMLNNQLHNDFVVDAQLLYYPWLLLNDQSDAHLVHGEGLNLTTAQLRWYESCYAPSQCWKANPLLGSASGAPPSVIITAEHDPLRDDGLRYAEHLQVAGTKTVVHNYSGLVHSFIHMMNEVDEAREAVDTSITEWKHQRLKSYQ</sequence>
<feature type="active site" evidence="3">
    <location>
        <position position="156"/>
    </location>
</feature>
<dbReference type="EMBL" id="JAFBEC010000009">
    <property type="protein sequence ID" value="MBM7634150.1"/>
    <property type="molecule type" value="Genomic_DNA"/>
</dbReference>
<dbReference type="PANTHER" id="PTHR48081">
    <property type="entry name" value="AB HYDROLASE SUPERFAMILY PROTEIN C4A8.06C"/>
    <property type="match status" value="1"/>
</dbReference>
<dbReference type="PANTHER" id="PTHR48081:SF8">
    <property type="entry name" value="ALPHA_BETA HYDROLASE FOLD-3 DOMAIN-CONTAINING PROTEIN-RELATED"/>
    <property type="match status" value="1"/>
</dbReference>
<dbReference type="RefSeq" id="WP_204698908.1">
    <property type="nucleotide sequence ID" value="NZ_JAFBEC010000009.1"/>
</dbReference>
<protein>
    <submittedName>
        <fullName evidence="5">Acetyl esterase</fullName>
        <ecNumber evidence="5">3.1.1.-</ecNumber>
    </submittedName>
</protein>
<evidence type="ECO:0000313" key="5">
    <source>
        <dbReference type="EMBL" id="MBM7634150.1"/>
    </source>
</evidence>
<dbReference type="SUPFAM" id="SSF53474">
    <property type="entry name" value="alpha/beta-Hydrolases"/>
    <property type="match status" value="1"/>
</dbReference>
<evidence type="ECO:0000256" key="2">
    <source>
        <dbReference type="ARBA" id="ARBA00022801"/>
    </source>
</evidence>
<proteinExistence type="inferred from homology"/>
<comment type="similarity">
    <text evidence="1">Belongs to the 'GDXG' lipolytic enzyme family.</text>
</comment>
<evidence type="ECO:0000256" key="1">
    <source>
        <dbReference type="ARBA" id="ARBA00010515"/>
    </source>
</evidence>
<dbReference type="Proteomes" id="UP000741863">
    <property type="component" value="Unassembled WGS sequence"/>
</dbReference>